<dbReference type="InterPro" id="IPR017790">
    <property type="entry name" value="Penicillin-binding_protein_2"/>
</dbReference>
<comment type="subcellular location">
    <subcellularLocation>
        <location evidence="2">Cell membrane</location>
    </subcellularLocation>
    <subcellularLocation>
        <location evidence="1">Membrane</location>
        <topology evidence="1">Single-pass membrane protein</topology>
    </subcellularLocation>
</comment>
<evidence type="ECO:0000256" key="4">
    <source>
        <dbReference type="ARBA" id="ARBA00022519"/>
    </source>
</evidence>
<dbReference type="Proteomes" id="UP000316887">
    <property type="component" value="Unassembled WGS sequence"/>
</dbReference>
<dbReference type="InterPro" id="IPR050515">
    <property type="entry name" value="Beta-lactam/transpept"/>
</dbReference>
<dbReference type="GO" id="GO:0009252">
    <property type="term" value="P:peptidoglycan biosynthetic process"/>
    <property type="evidence" value="ECO:0007669"/>
    <property type="project" value="UniProtKB-KW"/>
</dbReference>
<dbReference type="Gene3D" id="3.40.710.10">
    <property type="entry name" value="DD-peptidase/beta-lactamase superfamily"/>
    <property type="match status" value="1"/>
</dbReference>
<evidence type="ECO:0000256" key="8">
    <source>
        <dbReference type="ARBA" id="ARBA00022801"/>
    </source>
</evidence>
<dbReference type="SUPFAM" id="SSF56519">
    <property type="entry name" value="Penicillin binding protein dimerisation domain"/>
    <property type="match status" value="1"/>
</dbReference>
<keyword evidence="12 14" id="KW-0472">Membrane</keyword>
<name>A0A542VZX5_ZYMMB</name>
<gene>
    <name evidence="17" type="ORF">FBY58_0405</name>
</gene>
<dbReference type="NCBIfam" id="TIGR03423">
    <property type="entry name" value="pbp2_mrdA"/>
    <property type="match status" value="1"/>
</dbReference>
<evidence type="ECO:0000259" key="15">
    <source>
        <dbReference type="Pfam" id="PF00905"/>
    </source>
</evidence>
<protein>
    <submittedName>
        <fullName evidence="17">Peptidoglycan glycosyltransferase</fullName>
    </submittedName>
</protein>
<evidence type="ECO:0000313" key="18">
    <source>
        <dbReference type="Proteomes" id="UP000316887"/>
    </source>
</evidence>
<feature type="domain" description="Penicillin-binding protein dimerisation" evidence="16">
    <location>
        <begin position="64"/>
        <end position="235"/>
    </location>
</feature>
<evidence type="ECO:0000256" key="3">
    <source>
        <dbReference type="ARBA" id="ARBA00022475"/>
    </source>
</evidence>
<keyword evidence="8" id="KW-0378">Hydrolase</keyword>
<dbReference type="InterPro" id="IPR001460">
    <property type="entry name" value="PCN-bd_Tpept"/>
</dbReference>
<dbReference type="InterPro" id="IPR036138">
    <property type="entry name" value="PBP_dimer_sf"/>
</dbReference>
<organism evidence="17 18">
    <name type="scientific">Zymomonas mobilis</name>
    <dbReference type="NCBI Taxonomy" id="542"/>
    <lineage>
        <taxon>Bacteria</taxon>
        <taxon>Pseudomonadati</taxon>
        <taxon>Pseudomonadota</taxon>
        <taxon>Alphaproteobacteria</taxon>
        <taxon>Sphingomonadales</taxon>
        <taxon>Zymomonadaceae</taxon>
        <taxon>Zymomonas</taxon>
    </lineage>
</organism>
<dbReference type="GO" id="GO:0009002">
    <property type="term" value="F:serine-type D-Ala-D-Ala carboxypeptidase activity"/>
    <property type="evidence" value="ECO:0007669"/>
    <property type="project" value="InterPro"/>
</dbReference>
<evidence type="ECO:0000256" key="1">
    <source>
        <dbReference type="ARBA" id="ARBA00004167"/>
    </source>
</evidence>
<feature type="domain" description="Penicillin-binding protein transpeptidase" evidence="15">
    <location>
        <begin position="269"/>
        <end position="597"/>
    </location>
</feature>
<keyword evidence="4" id="KW-0997">Cell inner membrane</keyword>
<evidence type="ECO:0000256" key="10">
    <source>
        <dbReference type="ARBA" id="ARBA00022984"/>
    </source>
</evidence>
<keyword evidence="5" id="KW-0121">Carboxypeptidase</keyword>
<dbReference type="PANTHER" id="PTHR30627">
    <property type="entry name" value="PEPTIDOGLYCAN D,D-TRANSPEPTIDASE"/>
    <property type="match status" value="1"/>
</dbReference>
<dbReference type="GO" id="GO:0008658">
    <property type="term" value="F:penicillin binding"/>
    <property type="evidence" value="ECO:0007669"/>
    <property type="project" value="InterPro"/>
</dbReference>
<dbReference type="InterPro" id="IPR012338">
    <property type="entry name" value="Beta-lactam/transpept-like"/>
</dbReference>
<evidence type="ECO:0000259" key="16">
    <source>
        <dbReference type="Pfam" id="PF03717"/>
    </source>
</evidence>
<dbReference type="GO" id="GO:0008360">
    <property type="term" value="P:regulation of cell shape"/>
    <property type="evidence" value="ECO:0007669"/>
    <property type="project" value="UniProtKB-KW"/>
</dbReference>
<dbReference type="GO" id="GO:0071972">
    <property type="term" value="F:peptidoglycan L,D-transpeptidase activity"/>
    <property type="evidence" value="ECO:0007669"/>
    <property type="project" value="TreeGrafter"/>
</dbReference>
<dbReference type="GO" id="GO:0016740">
    <property type="term" value="F:transferase activity"/>
    <property type="evidence" value="ECO:0007669"/>
    <property type="project" value="UniProtKB-KW"/>
</dbReference>
<comment type="caution">
    <text evidence="17">The sequence shown here is derived from an EMBL/GenBank/DDBJ whole genome shotgun (WGS) entry which is preliminary data.</text>
</comment>
<reference evidence="17 18" key="1">
    <citation type="submission" date="2019-06" db="EMBL/GenBank/DDBJ databases">
        <title>Genome sequencing of Zymomonas mobilis strains for genetic engineering and biofuel applications.</title>
        <authorList>
            <person name="Teravest M."/>
        </authorList>
    </citation>
    <scope>NUCLEOTIDE SEQUENCE [LARGE SCALE GENOMIC DNA]</scope>
    <source>
        <strain evidence="17 18">AN0101</strain>
    </source>
</reference>
<dbReference type="InterPro" id="IPR005311">
    <property type="entry name" value="PBP_dimer"/>
</dbReference>
<keyword evidence="6" id="KW-0645">Protease</keyword>
<keyword evidence="10" id="KW-0573">Peptidoglycan synthesis</keyword>
<dbReference type="GO" id="GO:0005886">
    <property type="term" value="C:plasma membrane"/>
    <property type="evidence" value="ECO:0007669"/>
    <property type="project" value="UniProtKB-SubCell"/>
</dbReference>
<keyword evidence="11 14" id="KW-1133">Transmembrane helix</keyword>
<keyword evidence="13" id="KW-0961">Cell wall biogenesis/degradation</keyword>
<dbReference type="SUPFAM" id="SSF56601">
    <property type="entry name" value="beta-lactamase/transpeptidase-like"/>
    <property type="match status" value="1"/>
</dbReference>
<dbReference type="PANTHER" id="PTHR30627:SF2">
    <property type="entry name" value="PEPTIDOGLYCAN D,D-TRANSPEPTIDASE MRDA"/>
    <property type="match status" value="1"/>
</dbReference>
<accession>A0A542VZX5</accession>
<dbReference type="Pfam" id="PF03717">
    <property type="entry name" value="PBP_dimer"/>
    <property type="match status" value="1"/>
</dbReference>
<evidence type="ECO:0000256" key="9">
    <source>
        <dbReference type="ARBA" id="ARBA00022960"/>
    </source>
</evidence>
<sequence>MKKRSHLITQHSLGYTFSRRAMLFGGLQLATGGLLAMRMAWLSVAENEHYSLMAEDNRVQTVMIPPRRGWIVDRHNRPMAINHTDFRVDIIPDQMQDRERVIITLAELLNLSPDDVDRIREDLNKAAGYQPVPVAEHLDYEHFAAISVRLPEMAGVAPQRSYARYYPNGSAVGHLIGYVGSATTEDYKKTHDPLLITPGFKIGKQGLEKTFDDYLRGVPGAKRSEVTARGRLVRDLENKPDQPGKKLPLTIDAGLQDYAARRIGDNSAAVVVIDTENGDILAQVSMPCFDPNDFADGIGRREWQNLSQDDHHPLIDKTIAGLYPPGSTVKPMNALALLELGVDPYETVNCTGSYQLGSSIFHCWRRQGHGPVNMHTAITQSCDVYFYAMAHRVGMEPLADMMRQLGLGASYHLPLGSEHYGTVPDPAWKLKKYHRNWTAADTLNASIGQGDVLANPLQLAVMAARLASGKQITPRLILSKETPAPAKLNVKESHLDFIRQAMRDVVNGGGTGGAAKLYVPGVELAGKTGTAQVRRISMAERGRGVLKNAQLAWRMRDHALFVCFTPTDNPRYAASVVVEHGGHIDSATDGPAIARDVLTYLFDPDRAMATLNALEVSWGGDLMSRMRMRSENNAQKTPPKPNVT</sequence>
<evidence type="ECO:0000256" key="13">
    <source>
        <dbReference type="ARBA" id="ARBA00023316"/>
    </source>
</evidence>
<dbReference type="GO" id="GO:0006508">
    <property type="term" value="P:proteolysis"/>
    <property type="evidence" value="ECO:0007669"/>
    <property type="project" value="UniProtKB-KW"/>
</dbReference>
<dbReference type="AlphaFoldDB" id="A0A542VZX5"/>
<evidence type="ECO:0000313" key="17">
    <source>
        <dbReference type="EMBL" id="TQL16857.1"/>
    </source>
</evidence>
<evidence type="ECO:0000256" key="14">
    <source>
        <dbReference type="SAM" id="Phobius"/>
    </source>
</evidence>
<keyword evidence="9" id="KW-0133">Cell shape</keyword>
<feature type="transmembrane region" description="Helical" evidence="14">
    <location>
        <begin position="21"/>
        <end position="41"/>
    </location>
</feature>
<dbReference type="Gene3D" id="3.90.1310.10">
    <property type="entry name" value="Penicillin-binding protein 2a (Domain 2)"/>
    <property type="match status" value="1"/>
</dbReference>
<dbReference type="Pfam" id="PF00905">
    <property type="entry name" value="Transpeptidase"/>
    <property type="match status" value="1"/>
</dbReference>
<keyword evidence="7 14" id="KW-0812">Transmembrane</keyword>
<evidence type="ECO:0000256" key="7">
    <source>
        <dbReference type="ARBA" id="ARBA00022692"/>
    </source>
</evidence>
<keyword evidence="3" id="KW-1003">Cell membrane</keyword>
<keyword evidence="17" id="KW-0808">Transferase</keyword>
<evidence type="ECO:0000256" key="6">
    <source>
        <dbReference type="ARBA" id="ARBA00022670"/>
    </source>
</evidence>
<evidence type="ECO:0000256" key="12">
    <source>
        <dbReference type="ARBA" id="ARBA00023136"/>
    </source>
</evidence>
<evidence type="ECO:0000256" key="11">
    <source>
        <dbReference type="ARBA" id="ARBA00022989"/>
    </source>
</evidence>
<evidence type="ECO:0000256" key="5">
    <source>
        <dbReference type="ARBA" id="ARBA00022645"/>
    </source>
</evidence>
<dbReference type="EMBL" id="VFOF01000001">
    <property type="protein sequence ID" value="TQL16857.1"/>
    <property type="molecule type" value="Genomic_DNA"/>
</dbReference>
<dbReference type="GO" id="GO:0071555">
    <property type="term" value="P:cell wall organization"/>
    <property type="evidence" value="ECO:0007669"/>
    <property type="project" value="UniProtKB-KW"/>
</dbReference>
<evidence type="ECO:0000256" key="2">
    <source>
        <dbReference type="ARBA" id="ARBA00004236"/>
    </source>
</evidence>
<proteinExistence type="predicted"/>